<dbReference type="GO" id="GO:0003682">
    <property type="term" value="F:chromatin binding"/>
    <property type="evidence" value="ECO:0007669"/>
    <property type="project" value="UniProtKB-ARBA"/>
</dbReference>
<dbReference type="SUPFAM" id="SSF57667">
    <property type="entry name" value="beta-beta-alpha zinc fingers"/>
    <property type="match status" value="2"/>
</dbReference>
<dbReference type="Pfam" id="PF12874">
    <property type="entry name" value="zf-met"/>
    <property type="match status" value="2"/>
</dbReference>
<name>A0A8K0DH87_IGNLU</name>
<dbReference type="SUPFAM" id="SSF54695">
    <property type="entry name" value="POZ domain"/>
    <property type="match status" value="1"/>
</dbReference>
<dbReference type="GO" id="GO:0008270">
    <property type="term" value="F:zinc ion binding"/>
    <property type="evidence" value="ECO:0007669"/>
    <property type="project" value="UniProtKB-KW"/>
</dbReference>
<evidence type="ECO:0000256" key="3">
    <source>
        <dbReference type="ARBA" id="ARBA00022737"/>
    </source>
</evidence>
<feature type="domain" description="C2H2-type" evidence="10">
    <location>
        <begin position="401"/>
        <end position="428"/>
    </location>
</feature>
<dbReference type="OrthoDB" id="6077919at2759"/>
<gene>
    <name evidence="11" type="ORF">ILUMI_03044</name>
</gene>
<comment type="subcellular location">
    <subcellularLocation>
        <location evidence="1">Nucleus</location>
    </subcellularLocation>
</comment>
<feature type="domain" description="BTB" evidence="9">
    <location>
        <begin position="36"/>
        <end position="107"/>
    </location>
</feature>
<protein>
    <submittedName>
        <fullName evidence="11">Uncharacterized protein</fullName>
    </submittedName>
</protein>
<accession>A0A8K0DH87</accession>
<dbReference type="PROSITE" id="PS00028">
    <property type="entry name" value="ZINC_FINGER_C2H2_1"/>
    <property type="match status" value="4"/>
</dbReference>
<dbReference type="AlphaFoldDB" id="A0A8K0DH87"/>
<dbReference type="InterPro" id="IPR011333">
    <property type="entry name" value="SKP1/BTB/POZ_sf"/>
</dbReference>
<evidence type="ECO:0000259" key="10">
    <source>
        <dbReference type="PROSITE" id="PS50157"/>
    </source>
</evidence>
<dbReference type="GO" id="GO:0048513">
    <property type="term" value="P:animal organ development"/>
    <property type="evidence" value="ECO:0007669"/>
    <property type="project" value="UniProtKB-ARBA"/>
</dbReference>
<dbReference type="GO" id="GO:0040029">
    <property type="term" value="P:epigenetic regulation of gene expression"/>
    <property type="evidence" value="ECO:0007669"/>
    <property type="project" value="UniProtKB-ARBA"/>
</dbReference>
<evidence type="ECO:0000313" key="12">
    <source>
        <dbReference type="Proteomes" id="UP000801492"/>
    </source>
</evidence>
<evidence type="ECO:0000313" key="11">
    <source>
        <dbReference type="EMBL" id="KAF2903142.1"/>
    </source>
</evidence>
<feature type="domain" description="C2H2-type" evidence="10">
    <location>
        <begin position="304"/>
        <end position="331"/>
    </location>
</feature>
<keyword evidence="6" id="KW-0539">Nucleus</keyword>
<dbReference type="GO" id="GO:0006357">
    <property type="term" value="P:regulation of transcription by RNA polymerase II"/>
    <property type="evidence" value="ECO:0007669"/>
    <property type="project" value="TreeGrafter"/>
</dbReference>
<keyword evidence="5" id="KW-0862">Zinc</keyword>
<reference evidence="11" key="1">
    <citation type="submission" date="2019-08" db="EMBL/GenBank/DDBJ databases">
        <title>The genome of the North American firefly Photinus pyralis.</title>
        <authorList>
            <consortium name="Photinus pyralis genome working group"/>
            <person name="Fallon T.R."/>
            <person name="Sander Lower S.E."/>
            <person name="Weng J.-K."/>
        </authorList>
    </citation>
    <scope>NUCLEOTIDE SEQUENCE</scope>
    <source>
        <strain evidence="11">TRF0915ILg1</strain>
        <tissue evidence="11">Whole body</tissue>
    </source>
</reference>
<keyword evidence="4 7" id="KW-0863">Zinc-finger</keyword>
<dbReference type="InterPro" id="IPR036236">
    <property type="entry name" value="Znf_C2H2_sf"/>
</dbReference>
<dbReference type="InterPro" id="IPR000210">
    <property type="entry name" value="BTB/POZ_dom"/>
</dbReference>
<evidence type="ECO:0000256" key="8">
    <source>
        <dbReference type="SAM" id="MobiDB-lite"/>
    </source>
</evidence>
<dbReference type="Gene3D" id="3.30.160.60">
    <property type="entry name" value="Classic Zinc Finger"/>
    <property type="match status" value="3"/>
</dbReference>
<evidence type="ECO:0000256" key="5">
    <source>
        <dbReference type="ARBA" id="ARBA00022833"/>
    </source>
</evidence>
<dbReference type="Pfam" id="PF00651">
    <property type="entry name" value="BTB"/>
    <property type="match status" value="1"/>
</dbReference>
<evidence type="ECO:0000256" key="2">
    <source>
        <dbReference type="ARBA" id="ARBA00022723"/>
    </source>
</evidence>
<dbReference type="Pfam" id="PF00096">
    <property type="entry name" value="zf-C2H2"/>
    <property type="match status" value="1"/>
</dbReference>
<evidence type="ECO:0000256" key="4">
    <source>
        <dbReference type="ARBA" id="ARBA00022771"/>
    </source>
</evidence>
<dbReference type="GO" id="GO:0005634">
    <property type="term" value="C:nucleus"/>
    <property type="evidence" value="ECO:0007669"/>
    <property type="project" value="UniProtKB-SubCell"/>
</dbReference>
<dbReference type="Gene3D" id="3.30.710.10">
    <property type="entry name" value="Potassium Channel Kv1.1, Chain A"/>
    <property type="match status" value="1"/>
</dbReference>
<dbReference type="GO" id="GO:0043565">
    <property type="term" value="F:sequence-specific DNA binding"/>
    <property type="evidence" value="ECO:0007669"/>
    <property type="project" value="UniProtKB-ARBA"/>
</dbReference>
<evidence type="ECO:0000259" key="9">
    <source>
        <dbReference type="PROSITE" id="PS50097"/>
    </source>
</evidence>
<dbReference type="SMART" id="SM00225">
    <property type="entry name" value="BTB"/>
    <property type="match status" value="1"/>
</dbReference>
<evidence type="ECO:0000256" key="1">
    <source>
        <dbReference type="ARBA" id="ARBA00004123"/>
    </source>
</evidence>
<dbReference type="GO" id="GO:0048666">
    <property type="term" value="P:neuron development"/>
    <property type="evidence" value="ECO:0007669"/>
    <property type="project" value="UniProtKB-ARBA"/>
</dbReference>
<evidence type="ECO:0000256" key="7">
    <source>
        <dbReference type="PROSITE-ProRule" id="PRU00042"/>
    </source>
</evidence>
<sequence length="472" mass="54220">MSSMADLTENYQLKWHSFSSYLHSCIASALNKEAFTDVCLCTMDGHKILAHRFVLSACSQYLHDILKVQQKITTSLPLLIVLPPEINYKTMMTLIQYMYSGETTVSKDILENVLRGGDLLKVKGLWRPKEEKCHEKKFVRIHEQETSRVVSHLQAQKTLDITKQQENTIAQVSEAPAKLQKETGKNDTNSSTEDITSINQTNNNEDNEAVENKEAKLLENKVGGSKSNIEKTTEKNMQLEEDSTTMDNLQFLVIKEEPIEWSELEDGEMEMIEEADMFNSEMAIKPEVVLDDEEEKSDELYSPLTCELCSETFTLPGEWVRHIQTHTDMLPAKRQKRGKPMEDDNGSFPPLHCDMCQKYFPTPAEWVRHIQSSHTEFELRISNKTNPVKSVRIRHVDSSHKVCAVCNKKFPSHASMIIHRRTHTGEKPYMCEHCQKGFNVKSNLLRHLRTLHDRIINSTDVEYRENANDSSS</sequence>
<dbReference type="Proteomes" id="UP000801492">
    <property type="component" value="Unassembled WGS sequence"/>
</dbReference>
<dbReference type="SMART" id="SM00355">
    <property type="entry name" value="ZnF_C2H2"/>
    <property type="match status" value="4"/>
</dbReference>
<dbReference type="PROSITE" id="PS50097">
    <property type="entry name" value="BTB"/>
    <property type="match status" value="1"/>
</dbReference>
<dbReference type="PANTHER" id="PTHR23110:SF93">
    <property type="entry name" value="ZINC FINGER AND BTB DOMAIN-CONTAINING PROTEIN 14-LIKE PROTEIN"/>
    <property type="match status" value="1"/>
</dbReference>
<feature type="region of interest" description="Disordered" evidence="8">
    <location>
        <begin position="173"/>
        <end position="208"/>
    </location>
</feature>
<dbReference type="EMBL" id="VTPC01001098">
    <property type="protein sequence ID" value="KAF2903142.1"/>
    <property type="molecule type" value="Genomic_DNA"/>
</dbReference>
<dbReference type="PROSITE" id="PS50157">
    <property type="entry name" value="ZINC_FINGER_C2H2_2"/>
    <property type="match status" value="3"/>
</dbReference>
<feature type="compositionally biased region" description="Polar residues" evidence="8">
    <location>
        <begin position="186"/>
        <end position="204"/>
    </location>
</feature>
<dbReference type="GO" id="GO:0000785">
    <property type="term" value="C:chromatin"/>
    <property type="evidence" value="ECO:0007669"/>
    <property type="project" value="UniProtKB-ARBA"/>
</dbReference>
<dbReference type="InterPro" id="IPR013087">
    <property type="entry name" value="Znf_C2H2_type"/>
</dbReference>
<dbReference type="GO" id="GO:0003006">
    <property type="term" value="P:developmental process involved in reproduction"/>
    <property type="evidence" value="ECO:0007669"/>
    <property type="project" value="UniProtKB-ARBA"/>
</dbReference>
<keyword evidence="12" id="KW-1185">Reference proteome</keyword>
<dbReference type="FunFam" id="3.30.160.60:FF:000690">
    <property type="entry name" value="Zinc finger protein 354C"/>
    <property type="match status" value="1"/>
</dbReference>
<comment type="caution">
    <text evidence="11">The sequence shown here is derived from an EMBL/GenBank/DDBJ whole genome shotgun (WGS) entry which is preliminary data.</text>
</comment>
<keyword evidence="3" id="KW-0677">Repeat</keyword>
<dbReference type="PANTHER" id="PTHR23110">
    <property type="entry name" value="BTB DOMAIN TRANSCRIPTION FACTOR"/>
    <property type="match status" value="1"/>
</dbReference>
<dbReference type="InterPro" id="IPR051095">
    <property type="entry name" value="Dros_DevTransReg"/>
</dbReference>
<feature type="domain" description="C2H2-type" evidence="10">
    <location>
        <begin position="429"/>
        <end position="452"/>
    </location>
</feature>
<evidence type="ECO:0000256" key="6">
    <source>
        <dbReference type="ARBA" id="ARBA00023242"/>
    </source>
</evidence>
<organism evidence="11 12">
    <name type="scientific">Ignelater luminosus</name>
    <name type="common">Cucubano</name>
    <name type="synonym">Pyrophorus luminosus</name>
    <dbReference type="NCBI Taxonomy" id="2038154"/>
    <lineage>
        <taxon>Eukaryota</taxon>
        <taxon>Metazoa</taxon>
        <taxon>Ecdysozoa</taxon>
        <taxon>Arthropoda</taxon>
        <taxon>Hexapoda</taxon>
        <taxon>Insecta</taxon>
        <taxon>Pterygota</taxon>
        <taxon>Neoptera</taxon>
        <taxon>Endopterygota</taxon>
        <taxon>Coleoptera</taxon>
        <taxon>Polyphaga</taxon>
        <taxon>Elateriformia</taxon>
        <taxon>Elateroidea</taxon>
        <taxon>Elateridae</taxon>
        <taxon>Agrypninae</taxon>
        <taxon>Pyrophorini</taxon>
        <taxon>Ignelater</taxon>
    </lineage>
</organism>
<proteinExistence type="predicted"/>
<keyword evidence="2" id="KW-0479">Metal-binding</keyword>